<feature type="domain" description="Core-binding (CB)" evidence="7">
    <location>
        <begin position="98"/>
        <end position="179"/>
    </location>
</feature>
<organism evidence="8 9">
    <name type="scientific">Desulfovibrio porci</name>
    <dbReference type="NCBI Taxonomy" id="2605782"/>
    <lineage>
        <taxon>Bacteria</taxon>
        <taxon>Pseudomonadati</taxon>
        <taxon>Thermodesulfobacteriota</taxon>
        <taxon>Desulfovibrionia</taxon>
        <taxon>Desulfovibrionales</taxon>
        <taxon>Desulfovibrionaceae</taxon>
        <taxon>Desulfovibrio</taxon>
    </lineage>
</organism>
<dbReference type="InterPro" id="IPR053876">
    <property type="entry name" value="Phage_int_M"/>
</dbReference>
<evidence type="ECO:0000313" key="9">
    <source>
        <dbReference type="Proteomes" id="UP000477488"/>
    </source>
</evidence>
<dbReference type="InterPro" id="IPR002104">
    <property type="entry name" value="Integrase_catalytic"/>
</dbReference>
<dbReference type="GO" id="GO:0015074">
    <property type="term" value="P:DNA integration"/>
    <property type="evidence" value="ECO:0007669"/>
    <property type="project" value="UniProtKB-KW"/>
</dbReference>
<protein>
    <submittedName>
        <fullName evidence="8">DUF4102 domain-containing protein</fullName>
    </submittedName>
</protein>
<dbReference type="PROSITE" id="PS51900">
    <property type="entry name" value="CB"/>
    <property type="match status" value="1"/>
</dbReference>
<dbReference type="AlphaFoldDB" id="A0A6L5XH75"/>
<evidence type="ECO:0000313" key="8">
    <source>
        <dbReference type="EMBL" id="MSS26538.1"/>
    </source>
</evidence>
<dbReference type="EMBL" id="VUMH01000001">
    <property type="protein sequence ID" value="MSS26538.1"/>
    <property type="molecule type" value="Genomic_DNA"/>
</dbReference>
<evidence type="ECO:0000256" key="5">
    <source>
        <dbReference type="PROSITE-ProRule" id="PRU01248"/>
    </source>
</evidence>
<dbReference type="Pfam" id="PF00589">
    <property type="entry name" value="Phage_integrase"/>
    <property type="match status" value="1"/>
</dbReference>
<dbReference type="Pfam" id="PF22022">
    <property type="entry name" value="Phage_int_M"/>
    <property type="match status" value="1"/>
</dbReference>
<keyword evidence="9" id="KW-1185">Reference proteome</keyword>
<name>A0A6L5XH75_9BACT</name>
<dbReference type="InterPro" id="IPR013762">
    <property type="entry name" value="Integrase-like_cat_sf"/>
</dbReference>
<dbReference type="InterPro" id="IPR010998">
    <property type="entry name" value="Integrase_recombinase_N"/>
</dbReference>
<accession>A0A6L5XH75</accession>
<dbReference type="PANTHER" id="PTHR30629:SF2">
    <property type="entry name" value="PROPHAGE INTEGRASE INTS-RELATED"/>
    <property type="match status" value="1"/>
</dbReference>
<dbReference type="Gene3D" id="3.30.160.390">
    <property type="entry name" value="Integrase, DNA-binding domain"/>
    <property type="match status" value="1"/>
</dbReference>
<dbReference type="RefSeq" id="WP_154508201.1">
    <property type="nucleotide sequence ID" value="NZ_VUMH01000001.1"/>
</dbReference>
<dbReference type="Pfam" id="PF13356">
    <property type="entry name" value="Arm-DNA-bind_3"/>
    <property type="match status" value="1"/>
</dbReference>
<dbReference type="InterPro" id="IPR025166">
    <property type="entry name" value="Integrase_DNA_bind_dom"/>
</dbReference>
<feature type="domain" description="Tyr recombinase" evidence="6">
    <location>
        <begin position="203"/>
        <end position="382"/>
    </location>
</feature>
<dbReference type="Gene3D" id="1.10.443.10">
    <property type="entry name" value="Intergrase catalytic core"/>
    <property type="match status" value="1"/>
</dbReference>
<evidence type="ECO:0000256" key="3">
    <source>
        <dbReference type="ARBA" id="ARBA00023125"/>
    </source>
</evidence>
<dbReference type="InterPro" id="IPR011010">
    <property type="entry name" value="DNA_brk_join_enz"/>
</dbReference>
<dbReference type="Gene3D" id="1.10.150.130">
    <property type="match status" value="1"/>
</dbReference>
<comment type="caution">
    <text evidence="8">The sequence shown here is derived from an EMBL/GenBank/DDBJ whole genome shotgun (WGS) entry which is preliminary data.</text>
</comment>
<gene>
    <name evidence="8" type="ORF">FYJ44_00430</name>
</gene>
<dbReference type="PROSITE" id="PS51898">
    <property type="entry name" value="TYR_RECOMBINASE"/>
    <property type="match status" value="1"/>
</dbReference>
<dbReference type="GO" id="GO:0003677">
    <property type="term" value="F:DNA binding"/>
    <property type="evidence" value="ECO:0007669"/>
    <property type="project" value="UniProtKB-UniRule"/>
</dbReference>
<sequence length="408" mass="47895">MPLTDTHIRSLKPDSKPRKYFDGGGLFLYVPTSGSKLWRMAYRFDGKSKLLSFGEYPSVSLRDARERREDARRLLAKGVDPSEQKREEKKARISAERESFQNIAREWHETRMAEFSEKHQGTVMYRLKTYIFPRIGKTHIAKLETRDIMEVVKPLEQRGNYETSRRVLQIINQVFRYAVITGRAKHNIAADLRGALRPRKTVHRAAVLEPEKVGQLLRDIDAYEGYFPLVCALKLAPLVFTRPTELRAAQWKEFDLESGEWRIPAERMKMRRQHLVPLSRQAMFILRELQKYSGEGKFLFPSIRTEVRPISDATMLNALRRMGYQKHEMSVHGFRSIASTLLNELGYNRDWIERQLAHGEQDEVRAAYNYAEYLPERRKMMQDWADYLDGLRNTQQKRNKEGVCKRTP</sequence>
<evidence type="ECO:0000256" key="1">
    <source>
        <dbReference type="ARBA" id="ARBA00008857"/>
    </source>
</evidence>
<keyword evidence="3 5" id="KW-0238">DNA-binding</keyword>
<dbReference type="GO" id="GO:0006310">
    <property type="term" value="P:DNA recombination"/>
    <property type="evidence" value="ECO:0007669"/>
    <property type="project" value="UniProtKB-KW"/>
</dbReference>
<comment type="similarity">
    <text evidence="1">Belongs to the 'phage' integrase family.</text>
</comment>
<dbReference type="PANTHER" id="PTHR30629">
    <property type="entry name" value="PROPHAGE INTEGRASE"/>
    <property type="match status" value="1"/>
</dbReference>
<dbReference type="Proteomes" id="UP000477488">
    <property type="component" value="Unassembled WGS sequence"/>
</dbReference>
<proteinExistence type="inferred from homology"/>
<keyword evidence="4" id="KW-0233">DNA recombination</keyword>
<reference evidence="8 9" key="1">
    <citation type="submission" date="2019-09" db="EMBL/GenBank/DDBJ databases">
        <title>In-depth cultivation of the pig gut microbiome towards novel bacterial diversity and tailored functional studies.</title>
        <authorList>
            <person name="Wylensek D."/>
            <person name="Hitch T.C.A."/>
            <person name="Clavel T."/>
        </authorList>
    </citation>
    <scope>NUCLEOTIDE SEQUENCE [LARGE SCALE GENOMIC DNA]</scope>
    <source>
        <strain evidence="8 9">PG-178-WT-4</strain>
    </source>
</reference>
<evidence type="ECO:0000259" key="6">
    <source>
        <dbReference type="PROSITE" id="PS51898"/>
    </source>
</evidence>
<keyword evidence="2" id="KW-0229">DNA integration</keyword>
<evidence type="ECO:0000259" key="7">
    <source>
        <dbReference type="PROSITE" id="PS51900"/>
    </source>
</evidence>
<dbReference type="InterPro" id="IPR050808">
    <property type="entry name" value="Phage_Integrase"/>
</dbReference>
<dbReference type="InterPro" id="IPR044068">
    <property type="entry name" value="CB"/>
</dbReference>
<dbReference type="SUPFAM" id="SSF56349">
    <property type="entry name" value="DNA breaking-rejoining enzymes"/>
    <property type="match status" value="1"/>
</dbReference>
<dbReference type="InterPro" id="IPR038488">
    <property type="entry name" value="Integrase_DNA-bd_sf"/>
</dbReference>
<evidence type="ECO:0000256" key="2">
    <source>
        <dbReference type="ARBA" id="ARBA00022908"/>
    </source>
</evidence>
<evidence type="ECO:0000256" key="4">
    <source>
        <dbReference type="ARBA" id="ARBA00023172"/>
    </source>
</evidence>
<dbReference type="CDD" id="cd00801">
    <property type="entry name" value="INT_P4_C"/>
    <property type="match status" value="1"/>
</dbReference>